<dbReference type="InterPro" id="IPR036514">
    <property type="entry name" value="SGNH_hydro_sf"/>
</dbReference>
<reference evidence="2 3" key="1">
    <citation type="submission" date="2015-02" db="EMBL/GenBank/DDBJ databases">
        <title>Draft genome sequences of ten Microbacterium spp. with emphasis on heavy metal contaminated environments.</title>
        <authorList>
            <person name="Corretto E."/>
        </authorList>
    </citation>
    <scope>NUCLEOTIDE SEQUENCE [LARGE SCALE GENOMIC DNA]</scope>
    <source>
        <strain evidence="2 3">ARN176</strain>
    </source>
</reference>
<evidence type="ECO:0000313" key="2">
    <source>
        <dbReference type="EMBL" id="KJL30673.1"/>
    </source>
</evidence>
<dbReference type="STRING" id="582680.RS86_03613"/>
<dbReference type="RefSeq" id="WP_052680372.1">
    <property type="nucleotide sequence ID" value="NZ_JYIX01000040.1"/>
</dbReference>
<name>A0A0F0LC02_9MICO</name>
<accession>A0A0F0LC02</accession>
<dbReference type="Proteomes" id="UP000033740">
    <property type="component" value="Unassembled WGS sequence"/>
</dbReference>
<dbReference type="Gene3D" id="3.40.50.1110">
    <property type="entry name" value="SGNH hydrolase"/>
    <property type="match status" value="1"/>
</dbReference>
<dbReference type="AlphaFoldDB" id="A0A0F0LC02"/>
<evidence type="ECO:0000259" key="1">
    <source>
        <dbReference type="Pfam" id="PF14606"/>
    </source>
</evidence>
<dbReference type="Pfam" id="PF14606">
    <property type="entry name" value="Lipase_GDSL_3"/>
    <property type="match status" value="1"/>
</dbReference>
<evidence type="ECO:0000313" key="3">
    <source>
        <dbReference type="Proteomes" id="UP000033740"/>
    </source>
</evidence>
<dbReference type="PATRIC" id="fig|582680.6.peg.3699"/>
<dbReference type="EMBL" id="JYIX01000040">
    <property type="protein sequence ID" value="KJL30673.1"/>
    <property type="molecule type" value="Genomic_DNA"/>
</dbReference>
<dbReference type="SUPFAM" id="SSF52266">
    <property type="entry name" value="SGNH hydrolase"/>
    <property type="match status" value="1"/>
</dbReference>
<organism evidence="2 3">
    <name type="scientific">Microbacterium azadirachtae</name>
    <dbReference type="NCBI Taxonomy" id="582680"/>
    <lineage>
        <taxon>Bacteria</taxon>
        <taxon>Bacillati</taxon>
        <taxon>Actinomycetota</taxon>
        <taxon>Actinomycetes</taxon>
        <taxon>Micrococcales</taxon>
        <taxon>Microbacteriaceae</taxon>
        <taxon>Microbacterium</taxon>
    </lineage>
</organism>
<protein>
    <recommendedName>
        <fullName evidence="1">SGNH hydrolase-type esterase domain-containing protein</fullName>
    </recommendedName>
</protein>
<feature type="domain" description="SGNH hydrolase-type esterase" evidence="1">
    <location>
        <begin position="179"/>
        <end position="280"/>
    </location>
</feature>
<dbReference type="Gene3D" id="2.60.120.260">
    <property type="entry name" value="Galactose-binding domain-like"/>
    <property type="match status" value="1"/>
</dbReference>
<dbReference type="InterPro" id="IPR013830">
    <property type="entry name" value="SGNH_hydro"/>
</dbReference>
<sequence length="419" mass="44305">MSAAHGETVMLPGGGVRVEGALELVPVPGGVRPVRLPVRQWAHFPPAAEILRAVVSNASGVRLRVDTTATRLTLRVRCARIQIGDFLRPLNSFVAQVEGVTVATAEPPADQTLQISFAGDEATTVVHSDSSLVELAPLPAGRKTVTVFLPQSMNVDLLDIVGDAPVFPAEPTGRPLWIHHGSSISHCAEAELPTSVWPVVSSSIADLDLVNLGFGGQCMLDPFVADAIAATPADVISIKVGVNIVGARSMDQRTFVPALHGFLDRIREGHPHTPIVLCSSILWPGSDDTPGPSDVEFLDDGGIRCFTAGDPADIGKGALTLAESRRQVAHVVDVRRAAGEDIVYLDGLDLYGPADVPAHPLPDSLHPDAELYEEMGRRFAQSVFGEHGLVPRAVLLKGRSAGLAALQNHTPDEVAIASH</sequence>
<proteinExistence type="predicted"/>
<gene>
    <name evidence="2" type="ORF">RS86_03613</name>
</gene>
<keyword evidence="3" id="KW-1185">Reference proteome</keyword>
<comment type="caution">
    <text evidence="2">The sequence shown here is derived from an EMBL/GenBank/DDBJ whole genome shotgun (WGS) entry which is preliminary data.</text>
</comment>